<evidence type="ECO:0000313" key="2">
    <source>
        <dbReference type="Proteomes" id="UP000245764"/>
    </source>
</evidence>
<proteinExistence type="predicted"/>
<dbReference type="AlphaFoldDB" id="A0A2H1FZQ4"/>
<reference evidence="2" key="1">
    <citation type="submission" date="2017-05" db="EMBL/GenBank/DDBJ databases">
        <authorList>
            <person name="Song R."/>
            <person name="Chenine A.L."/>
            <person name="Ruprecht R.M."/>
        </authorList>
    </citation>
    <scope>NUCLEOTIDE SEQUENCE [LARGE SCALE GENOMIC DNA]</scope>
</reference>
<dbReference type="SUPFAM" id="SSF52540">
    <property type="entry name" value="P-loop containing nucleoside triphosphate hydrolases"/>
    <property type="match status" value="1"/>
</dbReference>
<evidence type="ECO:0000313" key="1">
    <source>
        <dbReference type="EMBL" id="SMR46789.1"/>
    </source>
</evidence>
<dbReference type="InterPro" id="IPR027417">
    <property type="entry name" value="P-loop_NTPase"/>
</dbReference>
<dbReference type="Proteomes" id="UP000245764">
    <property type="component" value="Chromosome 2"/>
</dbReference>
<protein>
    <recommendedName>
        <fullName evidence="3">G domain-containing protein</fullName>
    </recommendedName>
</protein>
<dbReference type="EMBL" id="LT854254">
    <property type="protein sequence ID" value="SMR46789.1"/>
    <property type="molecule type" value="Genomic_DNA"/>
</dbReference>
<gene>
    <name evidence="1" type="ORF">ZT1E4_G3407</name>
</gene>
<accession>A0A2H1FZQ4</accession>
<name>A0A2H1FZQ4_ZYMTR</name>
<sequence>MVKLRHNPGLADTSRVIHFDPRFQQLDQDLQRVHNRLLQPFESLSASYEVVQDYVKSIQDIIQDSGRALVGVSGRNRCGKSATINSLLHANIARTGRAGQCTVVTTEYHGRRVDQVEPFLAEVVFYSPTTRREIITSLVHDYFGTTDATITQEYNATREDGDPYEQDSVIRYLMSLLKDEGHPDFESADRMHEFFADLKPCRNAYIVDLIMLRIEELLESHTGTNDTLIIESPTATHLLASLEGFDSDILQSDGAPAASMFRLVSKIRFHLSSPLTDIGVSFLDAPRLSNLPLRIAPYARAMTHLLVLTEAPRALVDPNVRPSIRMADVFLGANRNTVIITHSDDIDWPQMPGASDRERNPEALRLMENRSRSQERWFAEKLFEDSLSQAPVHSISNSQYKKHRIGYLEGNPPVMTAEATGIPALRSRLATFANDTRLEAKKLLLNDTIPSLLETLQRFALDQSITAAGGELPSLQGKLLQILPVVRDILHGSVQHHFDDLWEEYYGPF</sequence>
<evidence type="ECO:0008006" key="3">
    <source>
        <dbReference type="Google" id="ProtNLM"/>
    </source>
</evidence>
<organism evidence="1 2">
    <name type="scientific">Zymoseptoria tritici ST99CH_1E4</name>
    <dbReference type="NCBI Taxonomy" id="1276532"/>
    <lineage>
        <taxon>Eukaryota</taxon>
        <taxon>Fungi</taxon>
        <taxon>Dikarya</taxon>
        <taxon>Ascomycota</taxon>
        <taxon>Pezizomycotina</taxon>
        <taxon>Dothideomycetes</taxon>
        <taxon>Dothideomycetidae</taxon>
        <taxon>Mycosphaerellales</taxon>
        <taxon>Mycosphaerellaceae</taxon>
        <taxon>Zymoseptoria</taxon>
    </lineage>
</organism>